<dbReference type="SMART" id="SM00028">
    <property type="entry name" value="TPR"/>
    <property type="match status" value="4"/>
</dbReference>
<reference evidence="3 4" key="1">
    <citation type="submission" date="2018-05" db="EMBL/GenBank/DDBJ databases">
        <title>Rhodoferax soyangensis sp.nov., isolated from an oligotrophic freshwater lake.</title>
        <authorList>
            <person name="Park M."/>
        </authorList>
    </citation>
    <scope>NUCLEOTIDE SEQUENCE [LARGE SCALE GENOMIC DNA]</scope>
    <source>
        <strain evidence="3 4">IMCC26218</strain>
    </source>
</reference>
<protein>
    <recommendedName>
        <fullName evidence="2">Response regulatory domain-containing protein</fullName>
    </recommendedName>
</protein>
<dbReference type="InterPro" id="IPR011006">
    <property type="entry name" value="CheY-like_superfamily"/>
</dbReference>
<organism evidence="3 4">
    <name type="scientific">Rhodoferax lacus</name>
    <dbReference type="NCBI Taxonomy" id="2184758"/>
    <lineage>
        <taxon>Bacteria</taxon>
        <taxon>Pseudomonadati</taxon>
        <taxon>Pseudomonadota</taxon>
        <taxon>Betaproteobacteria</taxon>
        <taxon>Burkholderiales</taxon>
        <taxon>Comamonadaceae</taxon>
        <taxon>Rhodoferax</taxon>
    </lineage>
</organism>
<dbReference type="Pfam" id="PF13174">
    <property type="entry name" value="TPR_6"/>
    <property type="match status" value="1"/>
</dbReference>
<dbReference type="PROSITE" id="PS50110">
    <property type="entry name" value="RESPONSE_REGULATORY"/>
    <property type="match status" value="1"/>
</dbReference>
<keyword evidence="4" id="KW-1185">Reference proteome</keyword>
<proteinExistence type="predicted"/>
<evidence type="ECO:0000256" key="1">
    <source>
        <dbReference type="PROSITE-ProRule" id="PRU00169"/>
    </source>
</evidence>
<dbReference type="CDD" id="cd17589">
    <property type="entry name" value="REC_TPR"/>
    <property type="match status" value="1"/>
</dbReference>
<dbReference type="Pfam" id="PF13432">
    <property type="entry name" value="TPR_16"/>
    <property type="match status" value="1"/>
</dbReference>
<comment type="caution">
    <text evidence="3">The sequence shown here is derived from an EMBL/GenBank/DDBJ whole genome shotgun (WGS) entry which is preliminary data.</text>
</comment>
<dbReference type="InterPro" id="IPR019734">
    <property type="entry name" value="TPR_rpt"/>
</dbReference>
<dbReference type="SUPFAM" id="SSF52172">
    <property type="entry name" value="CheY-like"/>
    <property type="match status" value="1"/>
</dbReference>
<dbReference type="GO" id="GO:0000160">
    <property type="term" value="P:phosphorelay signal transduction system"/>
    <property type="evidence" value="ECO:0007669"/>
    <property type="project" value="InterPro"/>
</dbReference>
<dbReference type="PANTHER" id="PTHR43228:SF1">
    <property type="entry name" value="TWO-COMPONENT RESPONSE REGULATOR ARR22"/>
    <property type="match status" value="1"/>
</dbReference>
<dbReference type="EMBL" id="QFZK01000006">
    <property type="protein sequence ID" value="RFO96740.1"/>
    <property type="molecule type" value="Genomic_DNA"/>
</dbReference>
<sequence length="537" mass="58689">MTLTLRKASVLVIDDFQGMRTMLRDFVRSMGVTTIDTATSGRDAIAQLSANRYDIVICDYNLGPGPNGQQVLEEARLKNLIGVATVWAMVTAEKTPEMVMGAAEVRPDDYLLKPISQVVLESRLSKLIARKHVLAPIESAIKAMRYADAIAQCDVQLKAKVPYPHEILRVKSELLLGMGEYATAGTLFQSILATRDVPWAQTGIGKIHFQARQFAQAREVFQQVLREHTVYMEASDWLAKACTRLGDTAEAEQVLLEAVKISPNSPTRQKMLGDTAYRNGSLDVAQNAFEKTIKIGEFSPYKAPGAYTGLAHVLADRNEPYEALKTLALSKQEFKYNTEAAIQTAAAESAVYHQMGQVDRAEAVMADAQKLMEKAAGRVSVEAAIAIAKTLFALGQKDKACTLLQEVVRNNHENLEVAESVEWLFKDLGMHAEGQALIAQSSGEVVAINNQGVTLAKGGDLLGGANLLRGASAKMPNNEVILINLCGLLIGMLSKEGRDHRIAGEARELLDRVRLINPSNKNYHIYTAALNRIMGGR</sequence>
<feature type="modified residue" description="4-aspartylphosphate" evidence="1">
    <location>
        <position position="59"/>
    </location>
</feature>
<dbReference type="Pfam" id="PF00072">
    <property type="entry name" value="Response_reg"/>
    <property type="match status" value="1"/>
</dbReference>
<dbReference type="SMART" id="SM00448">
    <property type="entry name" value="REC"/>
    <property type="match status" value="1"/>
</dbReference>
<evidence type="ECO:0000313" key="3">
    <source>
        <dbReference type="EMBL" id="RFO96740.1"/>
    </source>
</evidence>
<gene>
    <name evidence="3" type="ORF">DIC66_12050</name>
</gene>
<name>A0A3E1RDR3_9BURK</name>
<evidence type="ECO:0000313" key="4">
    <source>
        <dbReference type="Proteomes" id="UP000260665"/>
    </source>
</evidence>
<dbReference type="SUPFAM" id="SSF48452">
    <property type="entry name" value="TPR-like"/>
    <property type="match status" value="3"/>
</dbReference>
<dbReference type="OrthoDB" id="7298659at2"/>
<dbReference type="AlphaFoldDB" id="A0A3E1RDR3"/>
<accession>A0A3E1RDR3</accession>
<dbReference type="RefSeq" id="WP_117177481.1">
    <property type="nucleotide sequence ID" value="NZ_QFZK01000006.1"/>
</dbReference>
<dbReference type="PANTHER" id="PTHR43228">
    <property type="entry name" value="TWO-COMPONENT RESPONSE REGULATOR"/>
    <property type="match status" value="1"/>
</dbReference>
<feature type="domain" description="Response regulatory" evidence="2">
    <location>
        <begin position="9"/>
        <end position="128"/>
    </location>
</feature>
<dbReference type="InterPro" id="IPR011990">
    <property type="entry name" value="TPR-like_helical_dom_sf"/>
</dbReference>
<dbReference type="Proteomes" id="UP000260665">
    <property type="component" value="Unassembled WGS sequence"/>
</dbReference>
<dbReference type="InterPro" id="IPR001789">
    <property type="entry name" value="Sig_transdc_resp-reg_receiver"/>
</dbReference>
<dbReference type="InterPro" id="IPR052048">
    <property type="entry name" value="ST_Response_Regulator"/>
</dbReference>
<keyword evidence="1" id="KW-0597">Phosphoprotein</keyword>
<evidence type="ECO:0000259" key="2">
    <source>
        <dbReference type="PROSITE" id="PS50110"/>
    </source>
</evidence>
<dbReference type="Gene3D" id="1.25.40.10">
    <property type="entry name" value="Tetratricopeptide repeat domain"/>
    <property type="match status" value="1"/>
</dbReference>
<dbReference type="Gene3D" id="3.40.50.2300">
    <property type="match status" value="1"/>
</dbReference>